<dbReference type="Pfam" id="PF00300">
    <property type="entry name" value="His_Phos_1"/>
    <property type="match status" value="1"/>
</dbReference>
<accession>A0A023B973</accession>
<protein>
    <submittedName>
        <fullName evidence="1">Histidine phosphatase superfamily (Branch 1) protein</fullName>
    </submittedName>
</protein>
<dbReference type="Proteomes" id="UP000019763">
    <property type="component" value="Unassembled WGS sequence"/>
</dbReference>
<dbReference type="RefSeq" id="XP_011129810.1">
    <property type="nucleotide sequence ID" value="XM_011131508.1"/>
</dbReference>
<organism evidence="1 2">
    <name type="scientific">Gregarina niphandrodes</name>
    <name type="common">Septate eugregarine</name>
    <dbReference type="NCBI Taxonomy" id="110365"/>
    <lineage>
        <taxon>Eukaryota</taxon>
        <taxon>Sar</taxon>
        <taxon>Alveolata</taxon>
        <taxon>Apicomplexa</taxon>
        <taxon>Conoidasida</taxon>
        <taxon>Gregarinasina</taxon>
        <taxon>Eugregarinorida</taxon>
        <taxon>Gregarinidae</taxon>
        <taxon>Gregarina</taxon>
    </lineage>
</organism>
<keyword evidence="2" id="KW-1185">Reference proteome</keyword>
<dbReference type="Gene3D" id="3.40.50.1240">
    <property type="entry name" value="Phosphoglycerate mutase-like"/>
    <property type="match status" value="1"/>
</dbReference>
<dbReference type="GO" id="GO:0016791">
    <property type="term" value="F:phosphatase activity"/>
    <property type="evidence" value="ECO:0007669"/>
    <property type="project" value="TreeGrafter"/>
</dbReference>
<sequence length="346" mass="37816">MLVVFVRHGESVNNLRGFMDPEATYEASRDPDPELTWNGIQGGIRCASYLSRIVTFMNTQKKKHSDKLEASGGRKHSESDILQDAARDTDALDREAIGQALVQDDQGTPLKIRVLCSPFKRAIASADILAAVLPGVTEIAIVPHIHEVGGLFGSDGGKTAVVGPTAAEILKSNRVHTRLRAHLNSSSEITPPAGKATPPADEAKVVKQRREPDGVTEYLASCRDDIPITAEYLPKSGPWWNRGRERVVEAADRAKRFIGELQSGEFGEGVDALVVIGHGLFLDVIWRQLLGVSEDMDVAFVTHNWGISTLTVEGGKWTISCINDASHIPLESRIPHSVKRIHRTPY</sequence>
<dbReference type="GO" id="GO:0005829">
    <property type="term" value="C:cytosol"/>
    <property type="evidence" value="ECO:0007669"/>
    <property type="project" value="TreeGrafter"/>
</dbReference>
<dbReference type="InterPro" id="IPR013078">
    <property type="entry name" value="His_Pase_superF_clade-1"/>
</dbReference>
<evidence type="ECO:0000313" key="2">
    <source>
        <dbReference type="Proteomes" id="UP000019763"/>
    </source>
</evidence>
<dbReference type="PANTHER" id="PTHR48100">
    <property type="entry name" value="BROAD-SPECIFICITY PHOSPHATASE YOR283W-RELATED"/>
    <property type="match status" value="1"/>
</dbReference>
<dbReference type="AlphaFoldDB" id="A0A023B973"/>
<dbReference type="VEuPathDB" id="CryptoDB:GNI_052360"/>
<gene>
    <name evidence="1" type="ORF">GNI_052360</name>
</gene>
<name>A0A023B973_GRENI</name>
<dbReference type="GeneID" id="22911932"/>
<dbReference type="InterPro" id="IPR029033">
    <property type="entry name" value="His_PPase_superfam"/>
</dbReference>
<reference evidence="1" key="1">
    <citation type="submission" date="2013-12" db="EMBL/GenBank/DDBJ databases">
        <authorList>
            <person name="Omoto C.K."/>
            <person name="Sibley D."/>
            <person name="Venepally P."/>
            <person name="Hadjithomas M."/>
            <person name="Karamycheva S."/>
            <person name="Brunk B."/>
            <person name="Roos D."/>
            <person name="Caler E."/>
            <person name="Lorenzi H."/>
        </authorList>
    </citation>
    <scope>NUCLEOTIDE SEQUENCE</scope>
</reference>
<dbReference type="InterPro" id="IPR050275">
    <property type="entry name" value="PGM_Phosphatase"/>
</dbReference>
<comment type="caution">
    <text evidence="1">The sequence shown here is derived from an EMBL/GenBank/DDBJ whole genome shotgun (WGS) entry which is preliminary data.</text>
</comment>
<dbReference type="PANTHER" id="PTHR48100:SF44">
    <property type="entry name" value="PHOSPHATASE C1620.13-RELATED"/>
    <property type="match status" value="1"/>
</dbReference>
<dbReference type="EMBL" id="AFNH02000400">
    <property type="protein sequence ID" value="EZG71755.1"/>
    <property type="molecule type" value="Genomic_DNA"/>
</dbReference>
<dbReference type="SMART" id="SM00855">
    <property type="entry name" value="PGAM"/>
    <property type="match status" value="1"/>
</dbReference>
<dbReference type="SUPFAM" id="SSF53254">
    <property type="entry name" value="Phosphoglycerate mutase-like"/>
    <property type="match status" value="1"/>
</dbReference>
<evidence type="ECO:0000313" key="1">
    <source>
        <dbReference type="EMBL" id="EZG71755.1"/>
    </source>
</evidence>
<proteinExistence type="predicted"/>
<dbReference type="OrthoDB" id="496981at2759"/>